<dbReference type="PROSITE" id="PS51318">
    <property type="entry name" value="TAT"/>
    <property type="match status" value="1"/>
</dbReference>
<accession>A0AB39QSL1</accession>
<sequence>MAHRRHRLGAALAVFAAAVAAWLPVTSAQAADGPVVHIQLQDDDLGLPVPPTTDDPTMVNWGLRNDGPGTAKDVTISADLSNVIDWVTTDAPVPADHVYTWPARDVPEGDAAGSLIGLSAKPGTPLGTTGTVTLSGTSANGTVVSATAKVTVGTTDLKVNRLAAREGDKPGSTIDTPVTISNVGTLPAHGVRLRMRTTVGLAYAEHYSNCVYSKERADAYGLTEQALCTFDTVVEPGKSYRLDRPVGLDVTDQALFEYFGHEALPLSGGAPPSGTGPALSLVAAGAAATDGTSIDRQHIDADNTADMVAGGATAEGEPGDLVHVTVSLSNEGPGWVGYNASDDQPALLVTVPTGTRAEEIPGSCSVWNKEAQAGTGEQTPGAPQYICNPRPSEFAVGDTRPFEFGLRIRANAATTTGEARATTAYGNTMTFDHTHGNDTAAVTVAVKGGATATPSTSASPSATAAAGTDGNNPRTQTVSGTGGSGSLASTGSSGTVPVAAACGAAALVLGGGVLLLVRRRNRA</sequence>
<evidence type="ECO:0000256" key="5">
    <source>
        <dbReference type="SAM" id="MobiDB-lite"/>
    </source>
</evidence>
<keyword evidence="6" id="KW-1133">Transmembrane helix</keyword>
<feature type="region of interest" description="Disordered" evidence="5">
    <location>
        <begin position="450"/>
        <end position="492"/>
    </location>
</feature>
<evidence type="ECO:0000259" key="8">
    <source>
        <dbReference type="PROSITE" id="PS50847"/>
    </source>
</evidence>
<evidence type="ECO:0000256" key="7">
    <source>
        <dbReference type="SAM" id="SignalP"/>
    </source>
</evidence>
<evidence type="ECO:0000256" key="1">
    <source>
        <dbReference type="ARBA" id="ARBA00022512"/>
    </source>
</evidence>
<keyword evidence="1" id="KW-0134">Cell wall</keyword>
<evidence type="ECO:0000313" key="9">
    <source>
        <dbReference type="EMBL" id="XDQ45318.1"/>
    </source>
</evidence>
<keyword evidence="2" id="KW-0964">Secreted</keyword>
<dbReference type="InterPro" id="IPR019931">
    <property type="entry name" value="LPXTG_anchor"/>
</dbReference>
<dbReference type="RefSeq" id="WP_369224056.1">
    <property type="nucleotide sequence ID" value="NZ_CP163441.1"/>
</dbReference>
<dbReference type="EMBL" id="CP163441">
    <property type="protein sequence ID" value="XDQ45318.1"/>
    <property type="molecule type" value="Genomic_DNA"/>
</dbReference>
<keyword evidence="6" id="KW-0472">Membrane</keyword>
<feature type="signal peptide" evidence="7">
    <location>
        <begin position="1"/>
        <end position="30"/>
    </location>
</feature>
<evidence type="ECO:0000256" key="2">
    <source>
        <dbReference type="ARBA" id="ARBA00022525"/>
    </source>
</evidence>
<name>A0AB39QSL1_9ACTN</name>
<dbReference type="InterPro" id="IPR006311">
    <property type="entry name" value="TAT_signal"/>
</dbReference>
<reference evidence="9" key="1">
    <citation type="submission" date="2024-07" db="EMBL/GenBank/DDBJ databases">
        <authorList>
            <person name="Yu S.T."/>
        </authorList>
    </citation>
    <scope>NUCLEOTIDE SEQUENCE</scope>
    <source>
        <strain evidence="9">R39</strain>
    </source>
</reference>
<keyword evidence="3 7" id="KW-0732">Signal</keyword>
<dbReference type="AlphaFoldDB" id="A0AB39QSL1"/>
<protein>
    <recommendedName>
        <fullName evidence="8">Gram-positive cocci surface proteins LPxTG domain-containing protein</fullName>
    </recommendedName>
</protein>
<evidence type="ECO:0000256" key="6">
    <source>
        <dbReference type="SAM" id="Phobius"/>
    </source>
</evidence>
<proteinExistence type="predicted"/>
<evidence type="ECO:0000256" key="4">
    <source>
        <dbReference type="ARBA" id="ARBA00023088"/>
    </source>
</evidence>
<evidence type="ECO:0000256" key="3">
    <source>
        <dbReference type="ARBA" id="ARBA00022729"/>
    </source>
</evidence>
<gene>
    <name evidence="9" type="ORF">AB5J52_25370</name>
</gene>
<keyword evidence="6" id="KW-0812">Transmembrane</keyword>
<organism evidence="9">
    <name type="scientific">Streptomyces sp. R39</name>
    <dbReference type="NCBI Taxonomy" id="3238631"/>
    <lineage>
        <taxon>Bacteria</taxon>
        <taxon>Bacillati</taxon>
        <taxon>Actinomycetota</taxon>
        <taxon>Actinomycetes</taxon>
        <taxon>Kitasatosporales</taxon>
        <taxon>Streptomycetaceae</taxon>
        <taxon>Streptomyces</taxon>
    </lineage>
</organism>
<feature type="compositionally biased region" description="Low complexity" evidence="5">
    <location>
        <begin position="450"/>
        <end position="468"/>
    </location>
</feature>
<feature type="domain" description="Gram-positive cocci surface proteins LPxTG" evidence="8">
    <location>
        <begin position="487"/>
        <end position="523"/>
    </location>
</feature>
<keyword evidence="4" id="KW-0572">Peptidoglycan-anchor</keyword>
<feature type="transmembrane region" description="Helical" evidence="6">
    <location>
        <begin position="496"/>
        <end position="517"/>
    </location>
</feature>
<feature type="chain" id="PRO_5044254412" description="Gram-positive cocci surface proteins LPxTG domain-containing protein" evidence="7">
    <location>
        <begin position="31"/>
        <end position="523"/>
    </location>
</feature>
<dbReference type="PROSITE" id="PS50847">
    <property type="entry name" value="GRAM_POS_ANCHORING"/>
    <property type="match status" value="1"/>
</dbReference>